<feature type="compositionally biased region" description="Polar residues" evidence="1">
    <location>
        <begin position="79"/>
        <end position="88"/>
    </location>
</feature>
<protein>
    <submittedName>
        <fullName evidence="2">Uncharacterized protein</fullName>
    </submittedName>
</protein>
<name>A0A8H6M0C2_9AGAR</name>
<dbReference type="Proteomes" id="UP000521943">
    <property type="component" value="Unassembled WGS sequence"/>
</dbReference>
<evidence type="ECO:0000313" key="2">
    <source>
        <dbReference type="EMBL" id="KAF6748624.1"/>
    </source>
</evidence>
<sequence>MTFPGHMILLTRTLSTRMAPAENWTNLTQKGRVEMNQRMTAQATSRGKSIFASKTRKPFPSLVKNTRQSVQRPLPPSNIPRSSTSTTRAVPPPGKPTDPDELRTCNALTSAEHQVASHKSQMNSLHMQLSTRTSELHQHASKAEMLEKKLQETKVLLEARTVELCAAQAFVTTADSMSVAEVTRFVEKLNDEVYQVAVDLGNTVLKHRLPENCLRRACFWEVVVKVWGDAVVDRLHADIQKEDTLLFEALAQNTVLAFCLAVVRSLCDWNAQVDEEIRLVWDEIRKSTDLAVAKNWLALTKHSSPRSFNRFGCTMDLMELMAFAGVPLDVLMDSAKQTIGAKISLILSKALKIREMVNAGVLSAHVELILQLRL</sequence>
<feature type="region of interest" description="Disordered" evidence="1">
    <location>
        <begin position="44"/>
        <end position="99"/>
    </location>
</feature>
<organism evidence="2 3">
    <name type="scientific">Ephemerocybe angulata</name>
    <dbReference type="NCBI Taxonomy" id="980116"/>
    <lineage>
        <taxon>Eukaryota</taxon>
        <taxon>Fungi</taxon>
        <taxon>Dikarya</taxon>
        <taxon>Basidiomycota</taxon>
        <taxon>Agaricomycotina</taxon>
        <taxon>Agaricomycetes</taxon>
        <taxon>Agaricomycetidae</taxon>
        <taxon>Agaricales</taxon>
        <taxon>Agaricineae</taxon>
        <taxon>Psathyrellaceae</taxon>
        <taxon>Ephemerocybe</taxon>
    </lineage>
</organism>
<dbReference type="OrthoDB" id="3147752at2759"/>
<dbReference type="EMBL" id="JACGCI010000069">
    <property type="protein sequence ID" value="KAF6748624.1"/>
    <property type="molecule type" value="Genomic_DNA"/>
</dbReference>
<accession>A0A8H6M0C2</accession>
<keyword evidence="3" id="KW-1185">Reference proteome</keyword>
<evidence type="ECO:0000313" key="3">
    <source>
        <dbReference type="Proteomes" id="UP000521943"/>
    </source>
</evidence>
<dbReference type="AlphaFoldDB" id="A0A8H6M0C2"/>
<reference evidence="2 3" key="1">
    <citation type="submission" date="2020-07" db="EMBL/GenBank/DDBJ databases">
        <title>Comparative genomics of pyrophilous fungi reveals a link between fire events and developmental genes.</title>
        <authorList>
            <consortium name="DOE Joint Genome Institute"/>
            <person name="Steindorff A.S."/>
            <person name="Carver A."/>
            <person name="Calhoun S."/>
            <person name="Stillman K."/>
            <person name="Liu H."/>
            <person name="Lipzen A."/>
            <person name="Pangilinan J."/>
            <person name="Labutti K."/>
            <person name="Bruns T.D."/>
            <person name="Grigoriev I.V."/>
        </authorList>
    </citation>
    <scope>NUCLEOTIDE SEQUENCE [LARGE SCALE GENOMIC DNA]</scope>
    <source>
        <strain evidence="2 3">CBS 144469</strain>
    </source>
</reference>
<evidence type="ECO:0000256" key="1">
    <source>
        <dbReference type="SAM" id="MobiDB-lite"/>
    </source>
</evidence>
<comment type="caution">
    <text evidence="2">The sequence shown here is derived from an EMBL/GenBank/DDBJ whole genome shotgun (WGS) entry which is preliminary data.</text>
</comment>
<gene>
    <name evidence="2" type="ORF">DFP72DRAFT_555205</name>
</gene>
<proteinExistence type="predicted"/>